<accession>A0ACD1H749</accession>
<reference evidence="1" key="1">
    <citation type="submission" date="2018-02" db="EMBL/GenBank/DDBJ databases">
        <title>The genomes of Aspergillus section Nigri reveals drivers in fungal speciation.</title>
        <authorList>
            <consortium name="DOE Joint Genome Institute"/>
            <person name="Vesth T.C."/>
            <person name="Nybo J."/>
            <person name="Theobald S."/>
            <person name="Brandl J."/>
            <person name="Frisvad J.C."/>
            <person name="Nielsen K.F."/>
            <person name="Lyhne E.K."/>
            <person name="Kogle M.E."/>
            <person name="Kuo A."/>
            <person name="Riley R."/>
            <person name="Clum A."/>
            <person name="Nolan M."/>
            <person name="Lipzen A."/>
            <person name="Salamov A."/>
            <person name="Henrissat B."/>
            <person name="Wiebenga A."/>
            <person name="De vries R.P."/>
            <person name="Grigoriev I.V."/>
            <person name="Mortensen U.H."/>
            <person name="Andersen M.R."/>
            <person name="Baker S.E."/>
        </authorList>
    </citation>
    <scope>NUCLEOTIDE SEQUENCE</scope>
    <source>
        <strain evidence="1">CBS 121060</strain>
    </source>
</reference>
<dbReference type="Proteomes" id="UP000249661">
    <property type="component" value="Unassembled WGS sequence"/>
</dbReference>
<evidence type="ECO:0000313" key="2">
    <source>
        <dbReference type="Proteomes" id="UP000249661"/>
    </source>
</evidence>
<organism evidence="1 2">
    <name type="scientific">Aspergillus aculeatinus CBS 121060</name>
    <dbReference type="NCBI Taxonomy" id="1448322"/>
    <lineage>
        <taxon>Eukaryota</taxon>
        <taxon>Fungi</taxon>
        <taxon>Dikarya</taxon>
        <taxon>Ascomycota</taxon>
        <taxon>Pezizomycotina</taxon>
        <taxon>Eurotiomycetes</taxon>
        <taxon>Eurotiomycetidae</taxon>
        <taxon>Eurotiales</taxon>
        <taxon>Aspergillaceae</taxon>
        <taxon>Aspergillus</taxon>
        <taxon>Aspergillus subgen. Circumdati</taxon>
    </lineage>
</organism>
<keyword evidence="2" id="KW-1185">Reference proteome</keyword>
<name>A0ACD1H749_9EURO</name>
<proteinExistence type="predicted"/>
<dbReference type="EMBL" id="KZ824960">
    <property type="protein sequence ID" value="RAH69400.1"/>
    <property type="molecule type" value="Genomic_DNA"/>
</dbReference>
<evidence type="ECO:0000313" key="1">
    <source>
        <dbReference type="EMBL" id="RAH69400.1"/>
    </source>
</evidence>
<protein>
    <submittedName>
        <fullName evidence="1">Uncharacterized protein</fullName>
    </submittedName>
</protein>
<gene>
    <name evidence="1" type="ORF">BO66DRAFT_452834</name>
</gene>
<sequence length="418" mass="45924">MIFPSLSSLVFTGILTTTLLAGGTVIAFDAETKSLQVIQNGPVLVVEDRIEAVCSGQYNRTFPSNLDIVNTTGDIITPGFIDTHHHSWQTAYKTIASNTILAEYFDRYGEFAVTWEYSPEDVYISQLAGLHETMNAGTTDPGLAASIDSGARMFRCYTFHNVMNYTFPEHMDKFEEIANSGRFNGTATSLGIAYDEFNPGSLAQIQKVIELARKYKVSVITTHSFQGIWRASNSPEDLNAPGILSTAIPVAALGVDVRFTYSTDILTQARLWHQSTRLAFYRWVLQNWKIPAHNPMSVDQAILLATRKGGLALRRPDLGIIAVGTNADVVARDGSTPGMLGWDDPVAAIILHANVGDIKHVLVDDRFLATASKIQAIWKAKAYPVSEGEFPESGFAYSRVPLSNTQRGEGDEYGEQFL</sequence>